<accession>A0AA38U2K8</accession>
<evidence type="ECO:0000313" key="2">
    <source>
        <dbReference type="Proteomes" id="UP001163846"/>
    </source>
</evidence>
<keyword evidence="2" id="KW-1185">Reference proteome</keyword>
<sequence>MANTKKIKHISSGTTLPASTDLHDDMSILAERFLSRVPDPEVLMLDSSLDASNTSNTLCISNNYASNTFTSFTSGRFNYHSSCLSVPSSASSESINQQEVQTESRGYKQKAERYLNGRLHEAPTIDTAHAAAVDLTVYLKGESRGKSGGFKHPHFDFWTREKLEGMRIFLNLYTDLQSLTSGKWRASSIQAAVSLGRGTYCARQLRILARAYISDRKLLPNNPYGRWTTSMLADEDLVTDISTYLQELGDEITAEKLVTFLAHPDMMEKHSIDSRISIRTARRYLNSLNYRFSQPKKGQYKDGHDRADVVEYRDKKFIPQIYELLSRSVTFDRNGLPLPPPAMTGETNDNLLAAKGEGVTLMIADFVSAEFGFLVSPDGHERARREFKPGKNKDGYFTAEDVRVQADQAMDICLRWWPDYEHVFAYDNATTHLARAEGSLSARKMPRHPKENFGVDVTE</sequence>
<gene>
    <name evidence="1" type="ORF">F5878DRAFT_667766</name>
</gene>
<dbReference type="Proteomes" id="UP001163846">
    <property type="component" value="Unassembled WGS sequence"/>
</dbReference>
<organism evidence="1 2">
    <name type="scientific">Lentinula raphanica</name>
    <dbReference type="NCBI Taxonomy" id="153919"/>
    <lineage>
        <taxon>Eukaryota</taxon>
        <taxon>Fungi</taxon>
        <taxon>Dikarya</taxon>
        <taxon>Basidiomycota</taxon>
        <taxon>Agaricomycotina</taxon>
        <taxon>Agaricomycetes</taxon>
        <taxon>Agaricomycetidae</taxon>
        <taxon>Agaricales</taxon>
        <taxon>Marasmiineae</taxon>
        <taxon>Omphalotaceae</taxon>
        <taxon>Lentinula</taxon>
    </lineage>
</organism>
<reference evidence="1" key="1">
    <citation type="submission" date="2022-08" db="EMBL/GenBank/DDBJ databases">
        <authorList>
            <consortium name="DOE Joint Genome Institute"/>
            <person name="Min B."/>
            <person name="Riley R."/>
            <person name="Sierra-Patev S."/>
            <person name="Naranjo-Ortiz M."/>
            <person name="Looney B."/>
            <person name="Konkel Z."/>
            <person name="Slot J.C."/>
            <person name="Sakamoto Y."/>
            <person name="Steenwyk J.L."/>
            <person name="Rokas A."/>
            <person name="Carro J."/>
            <person name="Camarero S."/>
            <person name="Ferreira P."/>
            <person name="Molpeceres G."/>
            <person name="Ruiz-Duenas F.J."/>
            <person name="Serrano A."/>
            <person name="Henrissat B."/>
            <person name="Drula E."/>
            <person name="Hughes K.W."/>
            <person name="Mata J.L."/>
            <person name="Ishikawa N.K."/>
            <person name="Vargas-Isla R."/>
            <person name="Ushijima S."/>
            <person name="Smith C.A."/>
            <person name="Ahrendt S."/>
            <person name="Andreopoulos W."/>
            <person name="He G."/>
            <person name="Labutti K."/>
            <person name="Lipzen A."/>
            <person name="Ng V."/>
            <person name="Sandor L."/>
            <person name="Barry K."/>
            <person name="Martinez A.T."/>
            <person name="Xiao Y."/>
            <person name="Gibbons J.G."/>
            <person name="Terashima K."/>
            <person name="Hibbett D.S."/>
            <person name="Grigoriev I.V."/>
        </authorList>
    </citation>
    <scope>NUCLEOTIDE SEQUENCE</scope>
    <source>
        <strain evidence="1">TFB9207</strain>
    </source>
</reference>
<evidence type="ECO:0000313" key="1">
    <source>
        <dbReference type="EMBL" id="KAJ3831239.1"/>
    </source>
</evidence>
<comment type="caution">
    <text evidence="1">The sequence shown here is derived from an EMBL/GenBank/DDBJ whole genome shotgun (WGS) entry which is preliminary data.</text>
</comment>
<protein>
    <submittedName>
        <fullName evidence="1">Uncharacterized protein</fullName>
    </submittedName>
</protein>
<name>A0AA38U2K8_9AGAR</name>
<dbReference type="EMBL" id="MU807657">
    <property type="protein sequence ID" value="KAJ3831239.1"/>
    <property type="molecule type" value="Genomic_DNA"/>
</dbReference>
<dbReference type="AlphaFoldDB" id="A0AA38U2K8"/>
<proteinExistence type="predicted"/>